<dbReference type="OrthoDB" id="9791859at2"/>
<comment type="subunit">
    <text evidence="7">Homodimer.</text>
</comment>
<dbReference type="Pfam" id="PF02775">
    <property type="entry name" value="TPP_enzyme_C"/>
    <property type="match status" value="1"/>
</dbReference>
<dbReference type="EMBL" id="PDEQ01000001">
    <property type="protein sequence ID" value="PEN15308.1"/>
    <property type="molecule type" value="Genomic_DNA"/>
</dbReference>
<accession>A0A2A8D3U6</accession>
<evidence type="ECO:0000256" key="6">
    <source>
        <dbReference type="ARBA" id="ARBA00023211"/>
    </source>
</evidence>
<evidence type="ECO:0000313" key="12">
    <source>
        <dbReference type="Proteomes" id="UP000220102"/>
    </source>
</evidence>
<dbReference type="Pfam" id="PF02776">
    <property type="entry name" value="TPP_enzyme_N"/>
    <property type="match status" value="1"/>
</dbReference>
<keyword evidence="5 7" id="KW-0786">Thiamine pyrophosphate</keyword>
<dbReference type="Gene3D" id="3.40.50.1220">
    <property type="entry name" value="TPP-binding domain"/>
    <property type="match status" value="1"/>
</dbReference>
<dbReference type="Pfam" id="PF16582">
    <property type="entry name" value="TPP_enzyme_M_2"/>
    <property type="match status" value="1"/>
</dbReference>
<dbReference type="RefSeq" id="WP_098074207.1">
    <property type="nucleotide sequence ID" value="NZ_PDEQ01000001.1"/>
</dbReference>
<dbReference type="NCBIfam" id="TIGR00173">
    <property type="entry name" value="menD"/>
    <property type="match status" value="1"/>
</dbReference>
<evidence type="ECO:0000259" key="9">
    <source>
        <dbReference type="Pfam" id="PF02776"/>
    </source>
</evidence>
<dbReference type="GO" id="GO:0030976">
    <property type="term" value="F:thiamine pyrophosphate binding"/>
    <property type="evidence" value="ECO:0007669"/>
    <property type="project" value="UniProtKB-UniRule"/>
</dbReference>
<dbReference type="GO" id="GO:0000287">
    <property type="term" value="F:magnesium ion binding"/>
    <property type="evidence" value="ECO:0007669"/>
    <property type="project" value="UniProtKB-UniRule"/>
</dbReference>
<dbReference type="InterPro" id="IPR004433">
    <property type="entry name" value="MenaQ_synth_MenD"/>
</dbReference>
<dbReference type="HAMAP" id="MF_01659">
    <property type="entry name" value="MenD"/>
    <property type="match status" value="1"/>
</dbReference>
<evidence type="ECO:0000259" key="10">
    <source>
        <dbReference type="Pfam" id="PF16582"/>
    </source>
</evidence>
<proteinExistence type="inferred from homology"/>
<dbReference type="PIRSF" id="PIRSF004983">
    <property type="entry name" value="MenD"/>
    <property type="match status" value="1"/>
</dbReference>
<dbReference type="SUPFAM" id="SSF52467">
    <property type="entry name" value="DHS-like NAD/FAD-binding domain"/>
    <property type="match status" value="1"/>
</dbReference>
<evidence type="ECO:0000256" key="2">
    <source>
        <dbReference type="ARBA" id="ARBA00022679"/>
    </source>
</evidence>
<dbReference type="Gene3D" id="3.40.50.970">
    <property type="match status" value="2"/>
</dbReference>
<dbReference type="GO" id="GO:0009234">
    <property type="term" value="P:menaquinone biosynthetic process"/>
    <property type="evidence" value="ECO:0007669"/>
    <property type="project" value="UniProtKB-UniRule"/>
</dbReference>
<keyword evidence="3 7" id="KW-0479">Metal-binding</keyword>
<dbReference type="CDD" id="cd02009">
    <property type="entry name" value="TPP_SHCHC_synthase"/>
    <property type="match status" value="1"/>
</dbReference>
<feature type="domain" description="Menaquinone biosynthesis protein MenD middle" evidence="10">
    <location>
        <begin position="195"/>
        <end position="416"/>
    </location>
</feature>
<feature type="domain" description="Thiamine pyrophosphate enzyme N-terminal TPP-binding" evidence="9">
    <location>
        <begin position="16"/>
        <end position="129"/>
    </location>
</feature>
<dbReference type="SUPFAM" id="SSF52518">
    <property type="entry name" value="Thiamin diphosphate-binding fold (THDP-binding)"/>
    <property type="match status" value="2"/>
</dbReference>
<comment type="cofactor">
    <cofactor evidence="7">
        <name>Mg(2+)</name>
        <dbReference type="ChEBI" id="CHEBI:18420"/>
    </cofactor>
    <cofactor evidence="7">
        <name>Mn(2+)</name>
        <dbReference type="ChEBI" id="CHEBI:29035"/>
    </cofactor>
</comment>
<keyword evidence="1 7" id="KW-0474">Menaquinone biosynthesis</keyword>
<dbReference type="PANTHER" id="PTHR42916">
    <property type="entry name" value="2-SUCCINYL-5-ENOLPYRUVYL-6-HYDROXY-3-CYCLOHEXENE-1-CARBOXYLATE SYNTHASE"/>
    <property type="match status" value="1"/>
</dbReference>
<comment type="function">
    <text evidence="7">Catalyzes the thiamine diphosphate-dependent decarboxylation of 2-oxoglutarate and the subsequent addition of the resulting succinic semialdehyde-thiamine pyrophosphate anion to isochorismate to yield 2-succinyl-5-enolpyruvyl-6-hydroxy-3-cyclohexene-1-carboxylate (SEPHCHC).</text>
</comment>
<reference evidence="11 12" key="1">
    <citation type="submission" date="2017-10" db="EMBL/GenBank/DDBJ databases">
        <title>Draft genome of Longibacter Salinarum.</title>
        <authorList>
            <person name="Goh K.M."/>
            <person name="Shamsir M.S."/>
            <person name="Lim S.W."/>
        </authorList>
    </citation>
    <scope>NUCLEOTIDE SEQUENCE [LARGE SCALE GENOMIC DNA]</scope>
    <source>
        <strain evidence="11 12">KCTC 52045</strain>
    </source>
</reference>
<keyword evidence="12" id="KW-1185">Reference proteome</keyword>
<dbReference type="InterPro" id="IPR032264">
    <property type="entry name" value="MenD_middle"/>
</dbReference>
<dbReference type="GO" id="GO:0030145">
    <property type="term" value="F:manganese ion binding"/>
    <property type="evidence" value="ECO:0007669"/>
    <property type="project" value="UniProtKB-UniRule"/>
</dbReference>
<gene>
    <name evidence="7" type="primary">menD</name>
    <name evidence="11" type="ORF">CRI94_03245</name>
</gene>
<comment type="pathway">
    <text evidence="7">Quinol/quinone metabolism; 1,4-dihydroxy-2-naphthoate biosynthesis; 1,4-dihydroxy-2-naphthoate from chorismate: step 2/7.</text>
</comment>
<dbReference type="UniPathway" id="UPA01057">
    <property type="reaction ID" value="UER00164"/>
</dbReference>
<sequence length="599" mass="64058">MTRSPLDAENTTYLWARSIVEELVRCGIDTFFVAPGSRSTPLTVSVAEHPDTQVVVHVDERGTAFAALGYGRATGRPAGWITTSGTAVANGLPAVVEASVDGVPLLCLTADRPPELRGSGANQTIDQVDIFGSYPRHFVDLPPPSGNIPLEAVLSTVDEAVSHAMRVPPGPVHLNAGFRKPLEPVSNGPLPTLSKRLRRWAGSREPLMRRPTAQPSVTAAVMDVLAQHVRGVERGLIVAGRLDGKEEMEAVRSFAEHVQWPLIPDITSGLRLGSAGTAPRVAHADSILADSDAGDAWAPEVVLHFGGRAVSKRLRLLLRDAAPSVYAVVRPDPSRFDPDHRVTDHIEARVAPVCAGLVERSERQGASKWTQRWLQADTTVAETLQNGLMAADDTPRLSEPGVARLITRRIPASHALVLASSMPVRDANRYAHTDGARVSVLANRGASGIDGTIATAAGCTVGTEDPATLVIGDLAALHDMSSLALLQKHPVVVVLINNEGGGIFHFLPISDHDTVFESYFATPQSVDFSRAVEAFGLHWAQAQTLNDLASVYDEACGRAATEGTSTIIEVQTDRNDNRHIHDRLDTQCAEAVAKVLAKQ</sequence>
<name>A0A2A8D3U6_9BACT</name>
<comment type="catalytic activity">
    <reaction evidence="7">
        <text>isochorismate + 2-oxoglutarate + H(+) = 5-enolpyruvoyl-6-hydroxy-2-succinyl-cyclohex-3-ene-1-carboxylate + CO2</text>
        <dbReference type="Rhea" id="RHEA:25593"/>
        <dbReference type="ChEBI" id="CHEBI:15378"/>
        <dbReference type="ChEBI" id="CHEBI:16526"/>
        <dbReference type="ChEBI" id="CHEBI:16810"/>
        <dbReference type="ChEBI" id="CHEBI:29780"/>
        <dbReference type="ChEBI" id="CHEBI:58818"/>
        <dbReference type="EC" id="2.2.1.9"/>
    </reaction>
</comment>
<comment type="cofactor">
    <cofactor evidence="7">
        <name>thiamine diphosphate</name>
        <dbReference type="ChEBI" id="CHEBI:58937"/>
    </cofactor>
    <text evidence="7">Binds 1 thiamine pyrophosphate per subunit.</text>
</comment>
<dbReference type="Proteomes" id="UP000220102">
    <property type="component" value="Unassembled WGS sequence"/>
</dbReference>
<dbReference type="AlphaFoldDB" id="A0A2A8D3U6"/>
<comment type="pathway">
    <text evidence="7">Quinol/quinone metabolism; menaquinone biosynthesis.</text>
</comment>
<evidence type="ECO:0000256" key="1">
    <source>
        <dbReference type="ARBA" id="ARBA00022428"/>
    </source>
</evidence>
<feature type="domain" description="Thiamine pyrophosphate enzyme TPP-binding" evidence="8">
    <location>
        <begin position="439"/>
        <end position="566"/>
    </location>
</feature>
<evidence type="ECO:0000256" key="7">
    <source>
        <dbReference type="HAMAP-Rule" id="MF_01659"/>
    </source>
</evidence>
<protein>
    <recommendedName>
        <fullName evidence="7">2-succinyl-5-enolpyruvyl-6-hydroxy-3-cyclohexene-1-carboxylate synthase</fullName>
        <shortName evidence="7">SEPHCHC synthase</shortName>
        <ecNumber evidence="7">2.2.1.9</ecNumber>
    </recommendedName>
    <alternativeName>
        <fullName evidence="7">Menaquinone biosynthesis protein MenD</fullName>
    </alternativeName>
</protein>
<evidence type="ECO:0000256" key="3">
    <source>
        <dbReference type="ARBA" id="ARBA00022723"/>
    </source>
</evidence>
<dbReference type="GO" id="GO:0070204">
    <property type="term" value="F:2-succinyl-5-enolpyruvyl-6-hydroxy-3-cyclohexene-1-carboxylic-acid synthase activity"/>
    <property type="evidence" value="ECO:0007669"/>
    <property type="project" value="UniProtKB-UniRule"/>
</dbReference>
<dbReference type="InterPro" id="IPR029035">
    <property type="entry name" value="DHS-like_NAD/FAD-binding_dom"/>
</dbReference>
<keyword evidence="2 7" id="KW-0808">Transferase</keyword>
<dbReference type="PANTHER" id="PTHR42916:SF1">
    <property type="entry name" value="PROTEIN PHYLLO, CHLOROPLASTIC"/>
    <property type="match status" value="1"/>
</dbReference>
<dbReference type="InterPro" id="IPR011766">
    <property type="entry name" value="TPP_enzyme_TPP-bd"/>
</dbReference>
<evidence type="ECO:0000256" key="5">
    <source>
        <dbReference type="ARBA" id="ARBA00023052"/>
    </source>
</evidence>
<evidence type="ECO:0000256" key="4">
    <source>
        <dbReference type="ARBA" id="ARBA00022842"/>
    </source>
</evidence>
<dbReference type="InterPro" id="IPR012001">
    <property type="entry name" value="Thiamin_PyroP_enz_TPP-bd_dom"/>
</dbReference>
<organism evidence="11 12">
    <name type="scientific">Longibacter salinarum</name>
    <dbReference type="NCBI Taxonomy" id="1850348"/>
    <lineage>
        <taxon>Bacteria</taxon>
        <taxon>Pseudomonadati</taxon>
        <taxon>Rhodothermota</taxon>
        <taxon>Rhodothermia</taxon>
        <taxon>Rhodothermales</taxon>
        <taxon>Salisaetaceae</taxon>
        <taxon>Longibacter</taxon>
    </lineage>
</organism>
<comment type="caution">
    <text evidence="11">The sequence shown here is derived from an EMBL/GenBank/DDBJ whole genome shotgun (WGS) entry which is preliminary data.</text>
</comment>
<keyword evidence="4 7" id="KW-0460">Magnesium</keyword>
<keyword evidence="6 7" id="KW-0464">Manganese</keyword>
<dbReference type="InterPro" id="IPR029061">
    <property type="entry name" value="THDP-binding"/>
</dbReference>
<evidence type="ECO:0000259" key="8">
    <source>
        <dbReference type="Pfam" id="PF02775"/>
    </source>
</evidence>
<comment type="similarity">
    <text evidence="7">Belongs to the TPP enzyme family. MenD subfamily.</text>
</comment>
<dbReference type="EC" id="2.2.1.9" evidence="7"/>
<evidence type="ECO:0000313" key="11">
    <source>
        <dbReference type="EMBL" id="PEN15308.1"/>
    </source>
</evidence>
<dbReference type="CDD" id="cd07037">
    <property type="entry name" value="TPP_PYR_MenD"/>
    <property type="match status" value="1"/>
</dbReference>
<dbReference type="UniPathway" id="UPA00079"/>